<dbReference type="GO" id="GO:0015774">
    <property type="term" value="P:polysaccharide transport"/>
    <property type="evidence" value="ECO:0007669"/>
    <property type="project" value="UniProtKB-KW"/>
</dbReference>
<evidence type="ECO:0000256" key="10">
    <source>
        <dbReference type="SAM" id="Phobius"/>
    </source>
</evidence>
<evidence type="ECO:0000256" key="3">
    <source>
        <dbReference type="ARBA" id="ARBA00022448"/>
    </source>
</evidence>
<feature type="transmembrane region" description="Helical" evidence="10">
    <location>
        <begin position="68"/>
        <end position="89"/>
    </location>
</feature>
<organism evidence="12 13">
    <name type="scientific">Novosphingobium piscinae</name>
    <dbReference type="NCBI Taxonomy" id="1507448"/>
    <lineage>
        <taxon>Bacteria</taxon>
        <taxon>Pseudomonadati</taxon>
        <taxon>Pseudomonadota</taxon>
        <taxon>Alphaproteobacteria</taxon>
        <taxon>Sphingomonadales</taxon>
        <taxon>Sphingomonadaceae</taxon>
        <taxon>Novosphingobium</taxon>
    </lineage>
</organism>
<keyword evidence="5" id="KW-0762">Sugar transport</keyword>
<dbReference type="PANTHER" id="PTHR30413">
    <property type="entry name" value="INNER MEMBRANE TRANSPORT PERMEASE"/>
    <property type="match status" value="1"/>
</dbReference>
<dbReference type="AlphaFoldDB" id="A0A7X1KPT1"/>
<evidence type="ECO:0000313" key="12">
    <source>
        <dbReference type="EMBL" id="MBC2669056.1"/>
    </source>
</evidence>
<feature type="transmembrane region" description="Helical" evidence="10">
    <location>
        <begin position="155"/>
        <end position="177"/>
    </location>
</feature>
<feature type="transmembrane region" description="Helical" evidence="10">
    <location>
        <begin position="42"/>
        <end position="62"/>
    </location>
</feature>
<sequence>MASNSLNSSSEGSFRQSLVVQGRVLHALLIREMLTRYGRNNLGFLWLFLEPMLFTLAVTALWTATRTIHGSDLPITAFAITGYASMLMWRNMPGRCINAIKGNTPLMFHRQVRPLDVYTSRILLEFGGSSASFVLLVMAFWAFDAVALPEDALQVVVGWLTLGWFGAGLAIVLGAVSEKSDLVDKLWPPFSYLLFPFSGAAFIVDSLPDKAREILLYLPMLNCVEFIREGYFGTKMHAHYDMPYVIVFNLVLTLLALGMVRMHVVEADYE</sequence>
<keyword evidence="7 10" id="KW-1133">Transmembrane helix</keyword>
<dbReference type="GO" id="GO:0043190">
    <property type="term" value="C:ATP-binding cassette (ABC) transporter complex"/>
    <property type="evidence" value="ECO:0007669"/>
    <property type="project" value="InterPro"/>
</dbReference>
<evidence type="ECO:0000256" key="5">
    <source>
        <dbReference type="ARBA" id="ARBA00022597"/>
    </source>
</evidence>
<dbReference type="EMBL" id="JACLAX010000006">
    <property type="protein sequence ID" value="MBC2669056.1"/>
    <property type="molecule type" value="Genomic_DNA"/>
</dbReference>
<reference evidence="12 13" key="1">
    <citation type="submission" date="2020-08" db="EMBL/GenBank/DDBJ databases">
        <title>The genome sequence of type strain Novosphingobium piscinae KCTC 42194.</title>
        <authorList>
            <person name="Liu Y."/>
        </authorList>
    </citation>
    <scope>NUCLEOTIDE SEQUENCE [LARGE SCALE GENOMIC DNA]</scope>
    <source>
        <strain evidence="12 13">KCTC 42194</strain>
    </source>
</reference>
<keyword evidence="4" id="KW-1003">Cell membrane</keyword>
<comment type="caution">
    <text evidence="12">The sequence shown here is derived from an EMBL/GenBank/DDBJ whole genome shotgun (WGS) entry which is preliminary data.</text>
</comment>
<dbReference type="PANTHER" id="PTHR30413:SF10">
    <property type="entry name" value="CAPSULE POLYSACCHARIDE EXPORT INNER-MEMBRANE PROTEIN CTRC"/>
    <property type="match status" value="1"/>
</dbReference>
<dbReference type="GO" id="GO:0140359">
    <property type="term" value="F:ABC-type transporter activity"/>
    <property type="evidence" value="ECO:0007669"/>
    <property type="project" value="InterPro"/>
</dbReference>
<name>A0A7X1KPT1_9SPHN</name>
<feature type="domain" description="ABC-2 type transporter transmembrane" evidence="11">
    <location>
        <begin position="25"/>
        <end position="231"/>
    </location>
</feature>
<evidence type="ECO:0000259" key="11">
    <source>
        <dbReference type="Pfam" id="PF01061"/>
    </source>
</evidence>
<accession>A0A7X1KPT1</accession>
<gene>
    <name evidence="12" type="ORF">H7F53_07870</name>
</gene>
<comment type="similarity">
    <text evidence="2">Belongs to the ABC-2 integral membrane protein family.</text>
</comment>
<protein>
    <submittedName>
        <fullName evidence="12">ABC transporter permease</fullName>
    </submittedName>
</protein>
<dbReference type="Proteomes" id="UP000551327">
    <property type="component" value="Unassembled WGS sequence"/>
</dbReference>
<feature type="transmembrane region" description="Helical" evidence="10">
    <location>
        <begin position="122"/>
        <end position="143"/>
    </location>
</feature>
<evidence type="ECO:0000256" key="8">
    <source>
        <dbReference type="ARBA" id="ARBA00023047"/>
    </source>
</evidence>
<dbReference type="Pfam" id="PF01061">
    <property type="entry name" value="ABC2_membrane"/>
    <property type="match status" value="1"/>
</dbReference>
<keyword evidence="9 10" id="KW-0472">Membrane</keyword>
<dbReference type="GO" id="GO:0015920">
    <property type="term" value="P:lipopolysaccharide transport"/>
    <property type="evidence" value="ECO:0007669"/>
    <property type="project" value="TreeGrafter"/>
</dbReference>
<dbReference type="PRINTS" id="PR00164">
    <property type="entry name" value="ABC2TRNSPORT"/>
</dbReference>
<evidence type="ECO:0000256" key="4">
    <source>
        <dbReference type="ARBA" id="ARBA00022475"/>
    </source>
</evidence>
<evidence type="ECO:0000256" key="9">
    <source>
        <dbReference type="ARBA" id="ARBA00023136"/>
    </source>
</evidence>
<evidence type="ECO:0000256" key="1">
    <source>
        <dbReference type="ARBA" id="ARBA00004651"/>
    </source>
</evidence>
<keyword evidence="6 10" id="KW-0812">Transmembrane</keyword>
<evidence type="ECO:0000256" key="6">
    <source>
        <dbReference type="ARBA" id="ARBA00022692"/>
    </source>
</evidence>
<dbReference type="InterPro" id="IPR013525">
    <property type="entry name" value="ABC2_TM"/>
</dbReference>
<feature type="transmembrane region" description="Helical" evidence="10">
    <location>
        <begin position="244"/>
        <end position="264"/>
    </location>
</feature>
<keyword evidence="13" id="KW-1185">Reference proteome</keyword>
<proteinExistence type="inferred from homology"/>
<evidence type="ECO:0000313" key="13">
    <source>
        <dbReference type="Proteomes" id="UP000551327"/>
    </source>
</evidence>
<keyword evidence="3" id="KW-0813">Transport</keyword>
<keyword evidence="8" id="KW-0625">Polysaccharide transport</keyword>
<dbReference type="InterPro" id="IPR000412">
    <property type="entry name" value="ABC_2_transport"/>
</dbReference>
<comment type="subcellular location">
    <subcellularLocation>
        <location evidence="1">Cell membrane</location>
        <topology evidence="1">Multi-pass membrane protein</topology>
    </subcellularLocation>
</comment>
<evidence type="ECO:0000256" key="7">
    <source>
        <dbReference type="ARBA" id="ARBA00022989"/>
    </source>
</evidence>
<evidence type="ECO:0000256" key="2">
    <source>
        <dbReference type="ARBA" id="ARBA00007783"/>
    </source>
</evidence>
<dbReference type="RefSeq" id="WP_185678945.1">
    <property type="nucleotide sequence ID" value="NZ_JBHRYI010000013.1"/>
</dbReference>